<dbReference type="SUPFAM" id="SSF56425">
    <property type="entry name" value="Succinate dehydrogenase/fumarate reductase flavoprotein, catalytic domain"/>
    <property type="match status" value="1"/>
</dbReference>
<dbReference type="InterPro" id="IPR003953">
    <property type="entry name" value="FAD-dep_OxRdtase_2_FAD-bd"/>
</dbReference>
<keyword evidence="7" id="KW-0560">Oxidoreductase</keyword>
<keyword evidence="5" id="KW-0285">Flavoprotein</keyword>
<dbReference type="Gene3D" id="3.90.1010.20">
    <property type="match status" value="1"/>
</dbReference>
<comment type="cofactor">
    <cofactor evidence="1">
        <name>FMN</name>
        <dbReference type="ChEBI" id="CHEBI:58210"/>
    </cofactor>
</comment>
<dbReference type="InterPro" id="IPR036188">
    <property type="entry name" value="FAD/NAD-bd_sf"/>
</dbReference>
<comment type="caution">
    <text evidence="11">The sequence shown here is derived from an EMBL/GenBank/DDBJ whole genome shotgun (WGS) entry which is preliminary data.</text>
</comment>
<feature type="compositionally biased region" description="Polar residues" evidence="9">
    <location>
        <begin position="520"/>
        <end position="531"/>
    </location>
</feature>
<evidence type="ECO:0000256" key="7">
    <source>
        <dbReference type="ARBA" id="ARBA00023002"/>
    </source>
</evidence>
<dbReference type="AlphaFoldDB" id="A0A6N9I2V1"/>
<dbReference type="PANTHER" id="PTHR43400:SF10">
    <property type="entry name" value="3-OXOSTEROID 1-DEHYDROGENASE"/>
    <property type="match status" value="1"/>
</dbReference>
<dbReference type="Proteomes" id="UP000449209">
    <property type="component" value="Unassembled WGS sequence"/>
</dbReference>
<dbReference type="Gene3D" id="3.90.700.10">
    <property type="entry name" value="Succinate dehydrogenase/fumarate reductase flavoprotein, catalytic domain"/>
    <property type="match status" value="1"/>
</dbReference>
<evidence type="ECO:0000256" key="1">
    <source>
        <dbReference type="ARBA" id="ARBA00001917"/>
    </source>
</evidence>
<protein>
    <recommendedName>
        <fullName evidence="4">Urocanate reductase</fullName>
        <ecNumber evidence="3">1.3.99.33</ecNumber>
    </recommendedName>
</protein>
<dbReference type="GO" id="GO:0008202">
    <property type="term" value="P:steroid metabolic process"/>
    <property type="evidence" value="ECO:0007669"/>
    <property type="project" value="UniProtKB-ARBA"/>
</dbReference>
<dbReference type="Pfam" id="PF00890">
    <property type="entry name" value="FAD_binding_2"/>
    <property type="match status" value="1"/>
</dbReference>
<dbReference type="Pfam" id="PF04205">
    <property type="entry name" value="FMN_bind"/>
    <property type="match status" value="1"/>
</dbReference>
<evidence type="ECO:0000259" key="10">
    <source>
        <dbReference type="SMART" id="SM00900"/>
    </source>
</evidence>
<comment type="cofactor">
    <cofactor evidence="2">
        <name>FAD</name>
        <dbReference type="ChEBI" id="CHEBI:57692"/>
    </cofactor>
</comment>
<dbReference type="EMBL" id="WEZQ01000014">
    <property type="protein sequence ID" value="MYV17462.1"/>
    <property type="molecule type" value="Genomic_DNA"/>
</dbReference>
<evidence type="ECO:0000256" key="4">
    <source>
        <dbReference type="ARBA" id="ARBA00015872"/>
    </source>
</evidence>
<dbReference type="SMART" id="SM00900">
    <property type="entry name" value="FMN_bind"/>
    <property type="match status" value="1"/>
</dbReference>
<evidence type="ECO:0000256" key="6">
    <source>
        <dbReference type="ARBA" id="ARBA00022827"/>
    </source>
</evidence>
<accession>A0A6N9I2V1</accession>
<dbReference type="InterPro" id="IPR007329">
    <property type="entry name" value="FMN-bd"/>
</dbReference>
<name>A0A6N9I2V1_9LACO</name>
<evidence type="ECO:0000256" key="9">
    <source>
        <dbReference type="SAM" id="MobiDB-lite"/>
    </source>
</evidence>
<evidence type="ECO:0000256" key="5">
    <source>
        <dbReference type="ARBA" id="ARBA00022630"/>
    </source>
</evidence>
<feature type="region of interest" description="Disordered" evidence="9">
    <location>
        <begin position="496"/>
        <end position="533"/>
    </location>
</feature>
<proteinExistence type="predicted"/>
<keyword evidence="6" id="KW-0274">FAD</keyword>
<evidence type="ECO:0000313" key="12">
    <source>
        <dbReference type="Proteomes" id="UP000449209"/>
    </source>
</evidence>
<dbReference type="SUPFAM" id="SSF51905">
    <property type="entry name" value="FAD/NAD(P)-binding domain"/>
    <property type="match status" value="1"/>
</dbReference>
<evidence type="ECO:0000256" key="8">
    <source>
        <dbReference type="ARBA" id="ARBA00049922"/>
    </source>
</evidence>
<sequence length="632" mass="68828">MWLLLITAQGFERMTLMTNATSWDATYDAIVLGFGGAGATAARFAADAGARVLLTDAAPNGHEGGNTRYSAQLLGTGDDFDGAKKYYKALTAPMKLDEDMIDTYVDGMVHMRDYVRKYLGVEPISAKKDLAKIAPLPLDKAVFEYPEYEGVHSYDFTTVHKGMFDAALWQILRQKVMDRADKIDVWLESPALHLLQDPETKIVTGAQIKRQGHTYNIQAKNGVVLAVGGFENSQKDIQDYLGASHLGVLGTLYNRGDGLRMAEEVGADMWHMNNYEALGFLSGMAFKPKQGERARLLLTPGDSMFSGSIITVADDGSRYFKEDEPNRHGHIYDHGTWRIPRTNVHPHLVFDQAQYDQFKDAEKLPYPEFLDDLVSADSVADLADKINADPEILSATINDFNTFAKQGRDYSFNRDPKTMRTFNDGPYYAIELTHDVLNTQGGPRRNVNAEILDANQQPIPHLYGAGELGGISANQYQGGGNLAECLIFGKIAGENAAKPKSDSSDTTTASATDASTSASQTESKPTLTGSNDLVADETPQDIKVGAHQYLGSSATGIGGKVVVRITYNSDRLQNVEVVQQSETGEVGGEAVKVLPKRMVANNTYDVDAVSGASVSSRAIKDAVKDALSKVTH</sequence>
<dbReference type="GO" id="GO:0010181">
    <property type="term" value="F:FMN binding"/>
    <property type="evidence" value="ECO:0007669"/>
    <property type="project" value="InterPro"/>
</dbReference>
<evidence type="ECO:0000256" key="3">
    <source>
        <dbReference type="ARBA" id="ARBA00013137"/>
    </source>
</evidence>
<dbReference type="PANTHER" id="PTHR43400">
    <property type="entry name" value="FUMARATE REDUCTASE"/>
    <property type="match status" value="1"/>
</dbReference>
<feature type="compositionally biased region" description="Low complexity" evidence="9">
    <location>
        <begin position="504"/>
        <end position="519"/>
    </location>
</feature>
<organism evidence="11 12">
    <name type="scientific">Furfurilactobacillus milii</name>
    <dbReference type="NCBI Taxonomy" id="2888272"/>
    <lineage>
        <taxon>Bacteria</taxon>
        <taxon>Bacillati</taxon>
        <taxon>Bacillota</taxon>
        <taxon>Bacilli</taxon>
        <taxon>Lactobacillales</taxon>
        <taxon>Lactobacillaceae</taxon>
        <taxon>Furfurilactobacillus</taxon>
    </lineage>
</organism>
<reference evidence="11 12" key="1">
    <citation type="journal article" date="2019" name="Appl. Environ. Microbiol.">
        <title>Genetic determinants of hydroxycinnamic acid metabolism in heterofermentative lactobacilli.</title>
        <authorList>
            <person name="Gaur G."/>
            <person name="Oh J.H."/>
            <person name="Filannino P."/>
            <person name="Gobbetti M."/>
            <person name="van Pijkeren J.P."/>
            <person name="Ganzle M.G."/>
        </authorList>
    </citation>
    <scope>NUCLEOTIDE SEQUENCE [LARGE SCALE GENOMIC DNA]</scope>
    <source>
        <strain evidence="11 12">C5</strain>
    </source>
</reference>
<dbReference type="GO" id="GO:0016020">
    <property type="term" value="C:membrane"/>
    <property type="evidence" value="ECO:0007669"/>
    <property type="project" value="InterPro"/>
</dbReference>
<evidence type="ECO:0000313" key="11">
    <source>
        <dbReference type="EMBL" id="MYV17462.1"/>
    </source>
</evidence>
<comment type="catalytic activity">
    <reaction evidence="8">
        <text>dihydrourocanate + A = urocanate + AH2</text>
        <dbReference type="Rhea" id="RHEA:36059"/>
        <dbReference type="ChEBI" id="CHEBI:13193"/>
        <dbReference type="ChEBI" id="CHEBI:17499"/>
        <dbReference type="ChEBI" id="CHEBI:27247"/>
        <dbReference type="ChEBI" id="CHEBI:72991"/>
        <dbReference type="EC" id="1.3.99.33"/>
    </reaction>
</comment>
<dbReference type="InterPro" id="IPR050315">
    <property type="entry name" value="FAD-oxidoreductase_2"/>
</dbReference>
<gene>
    <name evidence="11" type="ORF">GB993_08085</name>
</gene>
<dbReference type="GO" id="GO:0033765">
    <property type="term" value="F:steroid dehydrogenase activity, acting on the CH-CH group of donors"/>
    <property type="evidence" value="ECO:0007669"/>
    <property type="project" value="UniProtKB-ARBA"/>
</dbReference>
<feature type="domain" description="FMN-binding" evidence="10">
    <location>
        <begin position="556"/>
        <end position="630"/>
    </location>
</feature>
<dbReference type="InterPro" id="IPR027477">
    <property type="entry name" value="Succ_DH/fumarate_Rdtase_cat_sf"/>
</dbReference>
<dbReference type="Gene3D" id="3.50.50.60">
    <property type="entry name" value="FAD/NAD(P)-binding domain"/>
    <property type="match status" value="1"/>
</dbReference>
<evidence type="ECO:0000256" key="2">
    <source>
        <dbReference type="ARBA" id="ARBA00001974"/>
    </source>
</evidence>
<dbReference type="EC" id="1.3.99.33" evidence="3"/>